<dbReference type="GO" id="GO:0008374">
    <property type="term" value="F:O-acyltransferase activity"/>
    <property type="evidence" value="ECO:0007669"/>
    <property type="project" value="InterPro"/>
</dbReference>
<dbReference type="AlphaFoldDB" id="A0A7M3MEG9"/>
<dbReference type="OrthoDB" id="489469at2"/>
<dbReference type="PANTHER" id="PTHR11440">
    <property type="entry name" value="LECITHIN-CHOLESTEROL ACYLTRANSFERASE-RELATED"/>
    <property type="match status" value="1"/>
</dbReference>
<dbReference type="Gene3D" id="3.40.50.1820">
    <property type="entry name" value="alpha/beta hydrolase"/>
    <property type="match status" value="1"/>
</dbReference>
<dbReference type="Proteomes" id="UP000448292">
    <property type="component" value="Unassembled WGS sequence"/>
</dbReference>
<dbReference type="SUPFAM" id="SSF53474">
    <property type="entry name" value="alpha/beta-Hydrolases"/>
    <property type="match status" value="1"/>
</dbReference>
<dbReference type="InterPro" id="IPR029058">
    <property type="entry name" value="AB_hydrolase_fold"/>
</dbReference>
<dbReference type="InterPro" id="IPR003386">
    <property type="entry name" value="LACT/PDAT_acylTrfase"/>
</dbReference>
<sequence>MMGYHTAIPVHRAAFWRCVMAVAHPIVLIPGIKGTKLVETNRVSHDIIFSGVQMHYESVMDLELTPVFNRSHFDRRPDTIIHPGELESVAYGSFVDEASQDAIVFIFNYDWRLSLAENGKRLRAFLEYLANKGKAINKALKVEKKQERVDFSSFNIVTHSMGNFIARNYLKHWGFELVEKVVFVAPPFRGALSLAQVVVTGQGMFSTKQKIRKIIRTFPGALELMPHKPGYQTASRFDDGSGHDFFNADHWQSNVNDQRKDWGRKFRSTLESAGSAVAGELAELSDFGAEERRRMLVIARHGADTLQAVTVRKNTPAVSNFLDFKRACHNAFGDEQVAHASSCAFWESVQTLMVTDKTGFFNALSGLFTWEQLLGPHAMVMADDRVQTLVLDFFDADRPFEFRVPGDTVRPVVGLDVKRCEDAAEGHVYWVPKVGDAEDGEVLLEQDE</sequence>
<dbReference type="Pfam" id="PF02450">
    <property type="entry name" value="LCAT"/>
    <property type="match status" value="1"/>
</dbReference>
<gene>
    <name evidence="1" type="ORF">DPQ33_10670</name>
</gene>
<organism evidence="1 2">
    <name type="scientific">Oceanidesulfovibrio indonesiensis</name>
    <dbReference type="NCBI Taxonomy" id="54767"/>
    <lineage>
        <taxon>Bacteria</taxon>
        <taxon>Pseudomonadati</taxon>
        <taxon>Thermodesulfobacteriota</taxon>
        <taxon>Desulfovibrionia</taxon>
        <taxon>Desulfovibrionales</taxon>
        <taxon>Desulfovibrionaceae</taxon>
        <taxon>Oceanidesulfovibrio</taxon>
    </lineage>
</organism>
<evidence type="ECO:0000313" key="2">
    <source>
        <dbReference type="Proteomes" id="UP000448292"/>
    </source>
</evidence>
<keyword evidence="2" id="KW-1185">Reference proteome</keyword>
<comment type="caution">
    <text evidence="1">The sequence shown here is derived from an EMBL/GenBank/DDBJ whole genome shotgun (WGS) entry which is preliminary data.</text>
</comment>
<protein>
    <recommendedName>
        <fullName evidence="3">Alpha/beta hydrolase</fullName>
    </recommendedName>
</protein>
<name>A0A7M3MEG9_9BACT</name>
<accession>A0A7M3MEG9</accession>
<reference evidence="1 2" key="1">
    <citation type="submission" date="2018-06" db="EMBL/GenBank/DDBJ databases">
        <title>Complete genome of Desulfovibrio indonesiensis P37SLT.</title>
        <authorList>
            <person name="Crispim J.S."/>
            <person name="Vidigal P.M.P."/>
            <person name="Silva L.C.F."/>
            <person name="Laguardia C.N."/>
            <person name="Araujo L.C."/>
            <person name="Dias R.S."/>
            <person name="Sousa M.P."/>
            <person name="Paula S.O."/>
            <person name="Silva C."/>
        </authorList>
    </citation>
    <scope>NUCLEOTIDE SEQUENCE [LARGE SCALE GENOMIC DNA]</scope>
    <source>
        <strain evidence="1 2">P37SLT</strain>
    </source>
</reference>
<dbReference type="GO" id="GO:0006629">
    <property type="term" value="P:lipid metabolic process"/>
    <property type="evidence" value="ECO:0007669"/>
    <property type="project" value="InterPro"/>
</dbReference>
<evidence type="ECO:0008006" key="3">
    <source>
        <dbReference type="Google" id="ProtNLM"/>
    </source>
</evidence>
<proteinExistence type="predicted"/>
<dbReference type="EMBL" id="QMIE01000009">
    <property type="protein sequence ID" value="TVM16870.1"/>
    <property type="molecule type" value="Genomic_DNA"/>
</dbReference>
<evidence type="ECO:0000313" key="1">
    <source>
        <dbReference type="EMBL" id="TVM16870.1"/>
    </source>
</evidence>